<keyword evidence="5" id="KW-1185">Reference proteome</keyword>
<organism evidence="2 5">
    <name type="scientific">Linum trigynum</name>
    <dbReference type="NCBI Taxonomy" id="586398"/>
    <lineage>
        <taxon>Eukaryota</taxon>
        <taxon>Viridiplantae</taxon>
        <taxon>Streptophyta</taxon>
        <taxon>Embryophyta</taxon>
        <taxon>Tracheophyta</taxon>
        <taxon>Spermatophyta</taxon>
        <taxon>Magnoliopsida</taxon>
        <taxon>eudicotyledons</taxon>
        <taxon>Gunneridae</taxon>
        <taxon>Pentapetalae</taxon>
        <taxon>rosids</taxon>
        <taxon>fabids</taxon>
        <taxon>Malpighiales</taxon>
        <taxon>Linaceae</taxon>
        <taxon>Linum</taxon>
    </lineage>
</organism>
<evidence type="ECO:0000313" key="5">
    <source>
        <dbReference type="Proteomes" id="UP001497516"/>
    </source>
</evidence>
<gene>
    <name evidence="3" type="ORF">LTRI10_LOCUS19461</name>
    <name evidence="2" type="ORF">LTRI10_LOCUS2610</name>
    <name evidence="4" type="ORF">LTRI10_LOCUS37341</name>
</gene>
<dbReference type="Proteomes" id="UP001497516">
    <property type="component" value="Chromosome 1"/>
</dbReference>
<evidence type="ECO:0000313" key="3">
    <source>
        <dbReference type="EMBL" id="CAL1377839.1"/>
    </source>
</evidence>
<dbReference type="EMBL" id="OZ034813">
    <property type="protein sequence ID" value="CAL1354822.1"/>
    <property type="molecule type" value="Genomic_DNA"/>
</dbReference>
<dbReference type="Proteomes" id="UP001497516">
    <property type="component" value="Chromosome 3"/>
</dbReference>
<dbReference type="EMBL" id="OZ034816">
    <property type="protein sequence ID" value="CAL1377839.1"/>
    <property type="molecule type" value="Genomic_DNA"/>
</dbReference>
<feature type="compositionally biased region" description="Gly residues" evidence="1">
    <location>
        <begin position="62"/>
        <end position="80"/>
    </location>
</feature>
<evidence type="ECO:0000313" key="2">
    <source>
        <dbReference type="EMBL" id="CAL1354822.1"/>
    </source>
</evidence>
<feature type="region of interest" description="Disordered" evidence="1">
    <location>
        <begin position="59"/>
        <end position="80"/>
    </location>
</feature>
<evidence type="ECO:0000313" key="4">
    <source>
        <dbReference type="EMBL" id="CAL1397010.1"/>
    </source>
</evidence>
<dbReference type="Proteomes" id="UP001497516">
    <property type="component" value="Chromosome 6"/>
</dbReference>
<protein>
    <submittedName>
        <fullName evidence="2">Uncharacterized protein</fullName>
    </submittedName>
</protein>
<dbReference type="EMBL" id="OZ034819">
    <property type="protein sequence ID" value="CAL1397010.1"/>
    <property type="molecule type" value="Genomic_DNA"/>
</dbReference>
<dbReference type="AlphaFoldDB" id="A0AAV2CE64"/>
<name>A0AAV2CE64_9ROSI</name>
<reference evidence="2 5" key="1">
    <citation type="submission" date="2024-04" db="EMBL/GenBank/DDBJ databases">
        <authorList>
            <person name="Fracassetti M."/>
        </authorList>
    </citation>
    <scope>NUCLEOTIDE SEQUENCE [LARGE SCALE GENOMIC DNA]</scope>
</reference>
<sequence>MVAVAAEPWSSYQRSRGEVVGGGRIFEGERASATDRGRWRASEGEAWGVEVRWRASENRGSTGLGVGGEEGWGEEGSGSK</sequence>
<evidence type="ECO:0000256" key="1">
    <source>
        <dbReference type="SAM" id="MobiDB-lite"/>
    </source>
</evidence>
<proteinExistence type="predicted"/>
<accession>A0AAV2CE64</accession>